<feature type="region of interest" description="Disordered" evidence="1">
    <location>
        <begin position="58"/>
        <end position="83"/>
    </location>
</feature>
<evidence type="ECO:0000313" key="3">
    <source>
        <dbReference type="Proteomes" id="UP000701801"/>
    </source>
</evidence>
<gene>
    <name evidence="2" type="ORF">HYALB_00004042</name>
</gene>
<accession>A0A9N9M320</accession>
<sequence length="83" mass="9132">MYLKKCFVEHVDNPESPPAGHGLSWVRKPAAVPTSSFNISIPIIPPLKIPTYYLSTSRQPKVENTSDNKNSAAPTRAEGSPIW</sequence>
<reference evidence="2" key="1">
    <citation type="submission" date="2021-07" db="EMBL/GenBank/DDBJ databases">
        <authorList>
            <person name="Durling M."/>
        </authorList>
    </citation>
    <scope>NUCLEOTIDE SEQUENCE</scope>
</reference>
<organism evidence="2 3">
    <name type="scientific">Hymenoscyphus albidus</name>
    <dbReference type="NCBI Taxonomy" id="595503"/>
    <lineage>
        <taxon>Eukaryota</taxon>
        <taxon>Fungi</taxon>
        <taxon>Dikarya</taxon>
        <taxon>Ascomycota</taxon>
        <taxon>Pezizomycotina</taxon>
        <taxon>Leotiomycetes</taxon>
        <taxon>Helotiales</taxon>
        <taxon>Helotiaceae</taxon>
        <taxon>Hymenoscyphus</taxon>
    </lineage>
</organism>
<dbReference type="Proteomes" id="UP000701801">
    <property type="component" value="Unassembled WGS sequence"/>
</dbReference>
<evidence type="ECO:0000313" key="2">
    <source>
        <dbReference type="EMBL" id="CAG8983214.1"/>
    </source>
</evidence>
<name>A0A9N9M320_9HELO</name>
<dbReference type="EMBL" id="CAJVRM010000719">
    <property type="protein sequence ID" value="CAG8983214.1"/>
    <property type="molecule type" value="Genomic_DNA"/>
</dbReference>
<dbReference type="AlphaFoldDB" id="A0A9N9M320"/>
<proteinExistence type="predicted"/>
<protein>
    <submittedName>
        <fullName evidence="2">Uncharacterized protein</fullName>
    </submittedName>
</protein>
<comment type="caution">
    <text evidence="2">The sequence shown here is derived from an EMBL/GenBank/DDBJ whole genome shotgun (WGS) entry which is preliminary data.</text>
</comment>
<keyword evidence="3" id="KW-1185">Reference proteome</keyword>
<evidence type="ECO:0000256" key="1">
    <source>
        <dbReference type="SAM" id="MobiDB-lite"/>
    </source>
</evidence>